<dbReference type="Gene3D" id="3.40.630.10">
    <property type="entry name" value="Zn peptidases"/>
    <property type="match status" value="1"/>
</dbReference>
<dbReference type="KEGG" id="jeh:EJN90_09460"/>
<gene>
    <name evidence="2" type="ORF">EJN90_09460</name>
</gene>
<accession>A0A3Q9BL26</accession>
<proteinExistence type="inferred from homology"/>
<dbReference type="Gene3D" id="3.30.70.360">
    <property type="match status" value="1"/>
</dbReference>
<dbReference type="GO" id="GO:0005737">
    <property type="term" value="C:cytoplasm"/>
    <property type="evidence" value="ECO:0007669"/>
    <property type="project" value="TreeGrafter"/>
</dbReference>
<organism evidence="2 3">
    <name type="scientific">Jeotgalibaca ciconiae</name>
    <dbReference type="NCBI Taxonomy" id="2496265"/>
    <lineage>
        <taxon>Bacteria</taxon>
        <taxon>Bacillati</taxon>
        <taxon>Bacillota</taxon>
        <taxon>Bacilli</taxon>
        <taxon>Lactobacillales</taxon>
        <taxon>Carnobacteriaceae</taxon>
        <taxon>Jeotgalibaca</taxon>
    </lineage>
</organism>
<dbReference type="SUPFAM" id="SSF55031">
    <property type="entry name" value="Bacterial exopeptidase dimerisation domain"/>
    <property type="match status" value="1"/>
</dbReference>
<name>A0A3Q9BL26_9LACT</name>
<evidence type="ECO:0000313" key="2">
    <source>
        <dbReference type="EMBL" id="AZP04848.1"/>
    </source>
</evidence>
<sequence>MEKKKIIEFYLNEKKEELFKISSDIYHHPEMAFEEYYASEYLSNYLQKQGFEIKKPHGTLETSFEATFKNGENGPTIAILAEYDALSNGHACGHNVIAASGIGAGIGAKHAMEELNIFGTLKIIGTSAEETGGGKIIILENGGFDGVDAALLLHPTTGKSKVAGRCKSSHSIEVTYTGQLSSAISRPERGVNATEATVLAYQYLANALRYLPNDVSIMPFIMTANENDGLLPVTSTLLVTITAFEDSSMEKAIQRVKEILEGAALTTGNQFEIRDIRGYQGRVINETIGNLLRENMILFDEPIMDGMVDDSGFEDFGNVNRVIPGAMVYPTLLPSKKVSNHTDEFLELSNSPKSKEAILLGSKVMASTAIDLFLNPELLQASKKELEEKSNGK</sequence>
<evidence type="ECO:0000313" key="3">
    <source>
        <dbReference type="Proteomes" id="UP000273326"/>
    </source>
</evidence>
<dbReference type="AlphaFoldDB" id="A0A3Q9BL26"/>
<dbReference type="SUPFAM" id="SSF53187">
    <property type="entry name" value="Zn-dependent exopeptidases"/>
    <property type="match status" value="1"/>
</dbReference>
<reference evidence="3" key="1">
    <citation type="submission" date="2018-12" db="EMBL/GenBank/DDBJ databases">
        <title>Complete genome sequencing of Jeotgalibaca sp. H21T32.</title>
        <authorList>
            <person name="Bae J.-W."/>
            <person name="Lee S.-Y."/>
        </authorList>
    </citation>
    <scope>NUCLEOTIDE SEQUENCE [LARGE SCALE GENOMIC DNA]</scope>
    <source>
        <strain evidence="3">H21T32</strain>
    </source>
</reference>
<evidence type="ECO:0000256" key="1">
    <source>
        <dbReference type="PIRNR" id="PIRNR037226"/>
    </source>
</evidence>
<dbReference type="InterPro" id="IPR017439">
    <property type="entry name" value="Amidohydrolase"/>
</dbReference>
<dbReference type="InterPro" id="IPR002933">
    <property type="entry name" value="Peptidase_M20"/>
</dbReference>
<dbReference type="PANTHER" id="PTHR30575">
    <property type="entry name" value="PEPTIDASE M20"/>
    <property type="match status" value="1"/>
</dbReference>
<protein>
    <recommendedName>
        <fullName evidence="1">Peptidase M20 domain-containing protein 2</fullName>
    </recommendedName>
</protein>
<keyword evidence="3" id="KW-1185">Reference proteome</keyword>
<dbReference type="Proteomes" id="UP000273326">
    <property type="component" value="Chromosome"/>
</dbReference>
<keyword evidence="2" id="KW-0378">Hydrolase</keyword>
<dbReference type="EMBL" id="CP034465">
    <property type="protein sequence ID" value="AZP04848.1"/>
    <property type="molecule type" value="Genomic_DNA"/>
</dbReference>
<dbReference type="InterPro" id="IPR017144">
    <property type="entry name" value="Xaa-Arg_dipeptidase"/>
</dbReference>
<comment type="similarity">
    <text evidence="1">Belongs to the peptidase M20A family.</text>
</comment>
<dbReference type="Pfam" id="PF01546">
    <property type="entry name" value="Peptidase_M20"/>
    <property type="match status" value="1"/>
</dbReference>
<dbReference type="RefSeq" id="WP_126110651.1">
    <property type="nucleotide sequence ID" value="NZ_CP034465.1"/>
</dbReference>
<dbReference type="PANTHER" id="PTHR30575:SF3">
    <property type="entry name" value="PEPTIDASE M20 DIMERISATION DOMAIN-CONTAINING PROTEIN"/>
    <property type="match status" value="1"/>
</dbReference>
<dbReference type="GO" id="GO:0046657">
    <property type="term" value="P:folic acid catabolic process"/>
    <property type="evidence" value="ECO:0007669"/>
    <property type="project" value="TreeGrafter"/>
</dbReference>
<dbReference type="InterPro" id="IPR052030">
    <property type="entry name" value="Peptidase_M20/M20A_hydrolases"/>
</dbReference>
<dbReference type="GO" id="GO:0016805">
    <property type="term" value="F:dipeptidase activity"/>
    <property type="evidence" value="ECO:0007669"/>
    <property type="project" value="InterPro"/>
</dbReference>
<dbReference type="PIRSF" id="PIRSF037226">
    <property type="entry name" value="Amidohydrolase_ACY1L2_prd"/>
    <property type="match status" value="1"/>
</dbReference>
<dbReference type="InterPro" id="IPR036264">
    <property type="entry name" value="Bact_exopeptidase_dim_dom"/>
</dbReference>
<dbReference type="NCBIfam" id="TIGR01891">
    <property type="entry name" value="amidohydrolases"/>
    <property type="match status" value="1"/>
</dbReference>
<dbReference type="OrthoDB" id="9781032at2"/>
<dbReference type="GO" id="GO:0071713">
    <property type="term" value="F:para-aminobenzoyl-glutamate hydrolase activity"/>
    <property type="evidence" value="ECO:0007669"/>
    <property type="project" value="TreeGrafter"/>
</dbReference>